<dbReference type="RefSeq" id="WP_134451620.1">
    <property type="nucleotide sequence ID" value="NZ_SOFY01000061.1"/>
</dbReference>
<dbReference type="EMBL" id="SOFY01000061">
    <property type="protein sequence ID" value="TFC44891.1"/>
    <property type="molecule type" value="Genomic_DNA"/>
</dbReference>
<feature type="transmembrane region" description="Helical" evidence="1">
    <location>
        <begin position="66"/>
        <end position="93"/>
    </location>
</feature>
<organism evidence="2 3">
    <name type="scientific">Cryobacterium shii</name>
    <dbReference type="NCBI Taxonomy" id="1259235"/>
    <lineage>
        <taxon>Bacteria</taxon>
        <taxon>Bacillati</taxon>
        <taxon>Actinomycetota</taxon>
        <taxon>Actinomycetes</taxon>
        <taxon>Micrococcales</taxon>
        <taxon>Microbacteriaceae</taxon>
        <taxon>Cryobacterium</taxon>
    </lineage>
</organism>
<keyword evidence="3" id="KW-1185">Reference proteome</keyword>
<gene>
    <name evidence="2" type="ORF">E3O49_11335</name>
</gene>
<accession>A0AAQ2C5N7</accession>
<comment type="caution">
    <text evidence="2">The sequence shown here is derived from an EMBL/GenBank/DDBJ whole genome shotgun (WGS) entry which is preliminary data.</text>
</comment>
<keyword evidence="1" id="KW-0472">Membrane</keyword>
<dbReference type="AlphaFoldDB" id="A0AAQ2C5N7"/>
<reference evidence="2 3" key="1">
    <citation type="submission" date="2019-03" db="EMBL/GenBank/DDBJ databases">
        <title>Genomics of glacier-inhabiting Cryobacterium strains.</title>
        <authorList>
            <person name="Liu Q."/>
            <person name="Xin Y.-H."/>
        </authorList>
    </citation>
    <scope>NUCLEOTIDE SEQUENCE [LARGE SCALE GENOMIC DNA]</scope>
    <source>
        <strain evidence="3">TMT1-22</strain>
    </source>
</reference>
<name>A0AAQ2C5N7_9MICO</name>
<feature type="transmembrane region" description="Helical" evidence="1">
    <location>
        <begin position="37"/>
        <end position="60"/>
    </location>
</feature>
<protein>
    <submittedName>
        <fullName evidence="2">Sulfate permease</fullName>
    </submittedName>
</protein>
<evidence type="ECO:0000256" key="1">
    <source>
        <dbReference type="SAM" id="Phobius"/>
    </source>
</evidence>
<sequence>MFRLLWVFSVRVRSFMWRYMPTNILLNALRTRRGLKWGVPAMLLAAPYLVAAWLCATWVADRGPGWLNLLVLLFIWNALKFIVNGPITLVMLLRVRLAERRARKSYERDLAGYEPDRQMGPLTHSMSD</sequence>
<keyword evidence="1" id="KW-0812">Transmembrane</keyword>
<keyword evidence="1" id="KW-1133">Transmembrane helix</keyword>
<evidence type="ECO:0000313" key="2">
    <source>
        <dbReference type="EMBL" id="TFC44891.1"/>
    </source>
</evidence>
<evidence type="ECO:0000313" key="3">
    <source>
        <dbReference type="Proteomes" id="UP000297403"/>
    </source>
</evidence>
<dbReference type="Proteomes" id="UP000297403">
    <property type="component" value="Unassembled WGS sequence"/>
</dbReference>
<proteinExistence type="predicted"/>